<keyword evidence="4" id="KW-0963">Cytoplasm</keyword>
<evidence type="ECO:0000256" key="12">
    <source>
        <dbReference type="ARBA" id="ARBA00032593"/>
    </source>
</evidence>
<evidence type="ECO:0000256" key="11">
    <source>
        <dbReference type="ARBA" id="ARBA00023211"/>
    </source>
</evidence>
<dbReference type="Pfam" id="PF02742">
    <property type="entry name" value="Fe_dep_repr_C"/>
    <property type="match status" value="1"/>
</dbReference>
<dbReference type="InterPro" id="IPR001367">
    <property type="entry name" value="Fe_dep_repressor"/>
</dbReference>
<dbReference type="GO" id="GO:0046983">
    <property type="term" value="F:protein dimerization activity"/>
    <property type="evidence" value="ECO:0007669"/>
    <property type="project" value="InterPro"/>
</dbReference>
<keyword evidence="8" id="KW-0238">DNA-binding</keyword>
<gene>
    <name evidence="15" type="ORF">GCM10011489_13340</name>
</gene>
<evidence type="ECO:0000256" key="7">
    <source>
        <dbReference type="ARBA" id="ARBA00023015"/>
    </source>
</evidence>
<feature type="region of interest" description="Disordered" evidence="13">
    <location>
        <begin position="1"/>
        <end position="23"/>
    </location>
</feature>
<dbReference type="GO" id="GO:0046914">
    <property type="term" value="F:transition metal ion binding"/>
    <property type="evidence" value="ECO:0007669"/>
    <property type="project" value="InterPro"/>
</dbReference>
<evidence type="ECO:0000313" key="15">
    <source>
        <dbReference type="EMBL" id="GGB26510.1"/>
    </source>
</evidence>
<evidence type="ECO:0000256" key="9">
    <source>
        <dbReference type="ARBA" id="ARBA00023159"/>
    </source>
</evidence>
<evidence type="ECO:0000313" key="16">
    <source>
        <dbReference type="Proteomes" id="UP000621454"/>
    </source>
</evidence>
<evidence type="ECO:0000256" key="8">
    <source>
        <dbReference type="ARBA" id="ARBA00023125"/>
    </source>
</evidence>
<evidence type="ECO:0000256" key="3">
    <source>
        <dbReference type="ARBA" id="ARBA00011738"/>
    </source>
</evidence>
<dbReference type="InterPro" id="IPR022689">
    <property type="entry name" value="Iron_dep_repressor"/>
</dbReference>
<keyword evidence="6" id="KW-0408">Iron</keyword>
<dbReference type="InterPro" id="IPR050536">
    <property type="entry name" value="DtxR_MntR_Metal-Reg"/>
</dbReference>
<dbReference type="InterPro" id="IPR036421">
    <property type="entry name" value="Fe_dep_repressor_sf"/>
</dbReference>
<dbReference type="InterPro" id="IPR036388">
    <property type="entry name" value="WH-like_DNA-bd_sf"/>
</dbReference>
<dbReference type="InterPro" id="IPR038157">
    <property type="entry name" value="FeoA_core_dom"/>
</dbReference>
<dbReference type="InterPro" id="IPR036390">
    <property type="entry name" value="WH_DNA-bd_sf"/>
</dbReference>
<dbReference type="Pfam" id="PF01325">
    <property type="entry name" value="Fe_dep_repress"/>
    <property type="match status" value="1"/>
</dbReference>
<evidence type="ECO:0000256" key="5">
    <source>
        <dbReference type="ARBA" id="ARBA00022491"/>
    </source>
</evidence>
<evidence type="ECO:0000256" key="6">
    <source>
        <dbReference type="ARBA" id="ARBA00023004"/>
    </source>
</evidence>
<comment type="similarity">
    <text evidence="2">Belongs to the DtxR/MntR family.</text>
</comment>
<evidence type="ECO:0000256" key="13">
    <source>
        <dbReference type="SAM" id="MobiDB-lite"/>
    </source>
</evidence>
<evidence type="ECO:0000256" key="1">
    <source>
        <dbReference type="ARBA" id="ARBA00004496"/>
    </source>
</evidence>
<keyword evidence="9" id="KW-0010">Activator</keyword>
<keyword evidence="5" id="KW-0678">Repressor</keyword>
<proteinExistence type="inferred from homology"/>
<dbReference type="RefSeq" id="WP_188585793.1">
    <property type="nucleotide sequence ID" value="NZ_BMGC01000006.1"/>
</dbReference>
<dbReference type="Pfam" id="PF04023">
    <property type="entry name" value="FeoA"/>
    <property type="match status" value="1"/>
</dbReference>
<dbReference type="GO" id="GO:0005737">
    <property type="term" value="C:cytoplasm"/>
    <property type="evidence" value="ECO:0007669"/>
    <property type="project" value="UniProtKB-SubCell"/>
</dbReference>
<protein>
    <recommendedName>
        <fullName evidence="12">Manganese transport regulator</fullName>
    </recommendedName>
</protein>
<dbReference type="Gene3D" id="1.10.10.10">
    <property type="entry name" value="Winged helix-like DNA-binding domain superfamily/Winged helix DNA-binding domain"/>
    <property type="match status" value="1"/>
</dbReference>
<keyword evidence="16" id="KW-1185">Reference proteome</keyword>
<dbReference type="SMART" id="SM00529">
    <property type="entry name" value="HTH_DTXR"/>
    <property type="match status" value="1"/>
</dbReference>
<evidence type="ECO:0000259" key="14">
    <source>
        <dbReference type="PROSITE" id="PS50944"/>
    </source>
</evidence>
<dbReference type="Gene3D" id="1.10.60.10">
    <property type="entry name" value="Iron dependent repressor, metal binding and dimerisation domain"/>
    <property type="match status" value="1"/>
</dbReference>
<accession>A0A916T174</accession>
<evidence type="ECO:0000256" key="4">
    <source>
        <dbReference type="ARBA" id="ARBA00022490"/>
    </source>
</evidence>
<dbReference type="Proteomes" id="UP000621454">
    <property type="component" value="Unassembled WGS sequence"/>
</dbReference>
<dbReference type="AlphaFoldDB" id="A0A916T174"/>
<dbReference type="InterPro" id="IPR008988">
    <property type="entry name" value="Transcriptional_repressor_C"/>
</dbReference>
<keyword evidence="10" id="KW-0804">Transcription</keyword>
<reference evidence="15" key="2">
    <citation type="submission" date="2020-09" db="EMBL/GenBank/DDBJ databases">
        <authorList>
            <person name="Sun Q."/>
            <person name="Zhou Y."/>
        </authorList>
    </citation>
    <scope>NUCLEOTIDE SEQUENCE</scope>
    <source>
        <strain evidence="15">CGMCC 1.12827</strain>
    </source>
</reference>
<dbReference type="PANTHER" id="PTHR33238:SF11">
    <property type="entry name" value="TRANSCRIPTIONAL REGULATOR MNTR"/>
    <property type="match status" value="1"/>
</dbReference>
<comment type="subcellular location">
    <subcellularLocation>
        <location evidence="1">Cytoplasm</location>
    </subcellularLocation>
</comment>
<keyword evidence="7" id="KW-0805">Transcription regulation</keyword>
<dbReference type="EMBL" id="BMGC01000006">
    <property type="protein sequence ID" value="GGB26510.1"/>
    <property type="molecule type" value="Genomic_DNA"/>
</dbReference>
<sequence length="255" mass="27248">MAHTAADSRADDPAQGSGPAPDLAPGLASVAGLSTVTQDYLKVIWTTQEWDATKVTTKMLAEKLGVSASTASEAIRKLADQGLVSHARYGAVSLTNDGRAAAVSMVRRHRLLETFLVNELGYGWDEVHDEAEILEHAVSDRLLARLDAKLGHPVRDPHGDPIPGQDGTVPTPPAAVLAELDAGAQGVVARISDDDPDMLRYFDSLGIRPDARVDVVEHRPFAGTVCIRVDGDEPVNIGDIAARAIWLVIDDARDR</sequence>
<keyword evidence="11" id="KW-0464">Manganese</keyword>
<feature type="domain" description="HTH dtxR-type" evidence="14">
    <location>
        <begin position="33"/>
        <end position="95"/>
    </location>
</feature>
<dbReference type="InterPro" id="IPR022687">
    <property type="entry name" value="HTH_DTXR"/>
</dbReference>
<dbReference type="PANTHER" id="PTHR33238">
    <property type="entry name" value="IRON (METAL) DEPENDENT REPRESSOR, DTXR FAMILY"/>
    <property type="match status" value="1"/>
</dbReference>
<dbReference type="GO" id="GO:0003700">
    <property type="term" value="F:DNA-binding transcription factor activity"/>
    <property type="evidence" value="ECO:0007669"/>
    <property type="project" value="InterPro"/>
</dbReference>
<dbReference type="PROSITE" id="PS50944">
    <property type="entry name" value="HTH_DTXR"/>
    <property type="match status" value="1"/>
</dbReference>
<comment type="subunit">
    <text evidence="3">Homodimer.</text>
</comment>
<dbReference type="GO" id="GO:0045892">
    <property type="term" value="P:negative regulation of DNA-templated transcription"/>
    <property type="evidence" value="ECO:0007669"/>
    <property type="project" value="TreeGrafter"/>
</dbReference>
<feature type="compositionally biased region" description="Basic and acidic residues" evidence="13">
    <location>
        <begin position="1"/>
        <end position="12"/>
    </location>
</feature>
<dbReference type="Gene3D" id="2.30.30.90">
    <property type="match status" value="1"/>
</dbReference>
<evidence type="ECO:0000256" key="2">
    <source>
        <dbReference type="ARBA" id="ARBA00007871"/>
    </source>
</evidence>
<dbReference type="FunFam" id="1.10.60.10:FF:000004">
    <property type="entry name" value="DtxR family transcriptional regulator"/>
    <property type="match status" value="1"/>
</dbReference>
<name>A0A916T174_9ACTN</name>
<dbReference type="InterPro" id="IPR007167">
    <property type="entry name" value="Fe-transptr_FeoA-like"/>
</dbReference>
<organism evidence="15 16">
    <name type="scientific">Gordonia jinhuaensis</name>
    <dbReference type="NCBI Taxonomy" id="1517702"/>
    <lineage>
        <taxon>Bacteria</taxon>
        <taxon>Bacillati</taxon>
        <taxon>Actinomycetota</taxon>
        <taxon>Actinomycetes</taxon>
        <taxon>Mycobacteriales</taxon>
        <taxon>Gordoniaceae</taxon>
        <taxon>Gordonia</taxon>
    </lineage>
</organism>
<reference evidence="15" key="1">
    <citation type="journal article" date="2014" name="Int. J. Syst. Evol. Microbiol.">
        <title>Complete genome sequence of Corynebacterium casei LMG S-19264T (=DSM 44701T), isolated from a smear-ripened cheese.</title>
        <authorList>
            <consortium name="US DOE Joint Genome Institute (JGI-PGF)"/>
            <person name="Walter F."/>
            <person name="Albersmeier A."/>
            <person name="Kalinowski J."/>
            <person name="Ruckert C."/>
        </authorList>
    </citation>
    <scope>NUCLEOTIDE SEQUENCE</scope>
    <source>
        <strain evidence="15">CGMCC 1.12827</strain>
    </source>
</reference>
<dbReference type="SMART" id="SM00899">
    <property type="entry name" value="FeoA"/>
    <property type="match status" value="1"/>
</dbReference>
<dbReference type="SUPFAM" id="SSF47979">
    <property type="entry name" value="Iron-dependent repressor protein, dimerization domain"/>
    <property type="match status" value="1"/>
</dbReference>
<dbReference type="GO" id="GO:0003677">
    <property type="term" value="F:DNA binding"/>
    <property type="evidence" value="ECO:0007669"/>
    <property type="project" value="UniProtKB-KW"/>
</dbReference>
<evidence type="ECO:0000256" key="10">
    <source>
        <dbReference type="ARBA" id="ARBA00023163"/>
    </source>
</evidence>
<dbReference type="SUPFAM" id="SSF50037">
    <property type="entry name" value="C-terminal domain of transcriptional repressors"/>
    <property type="match status" value="1"/>
</dbReference>
<dbReference type="SUPFAM" id="SSF46785">
    <property type="entry name" value="Winged helix' DNA-binding domain"/>
    <property type="match status" value="1"/>
</dbReference>
<comment type="caution">
    <text evidence="15">The sequence shown here is derived from an EMBL/GenBank/DDBJ whole genome shotgun (WGS) entry which is preliminary data.</text>
</comment>